<name>A0A8J1LV91_XENLA</name>
<dbReference type="AlphaFoldDB" id="A0A8J1LV91"/>
<dbReference type="Proteomes" id="UP000186698">
    <property type="component" value="Chromosome 9_10L"/>
</dbReference>
<dbReference type="RefSeq" id="XP_041433264.1">
    <property type="nucleotide sequence ID" value="XM_041577330.1"/>
</dbReference>
<proteinExistence type="predicted"/>
<dbReference type="GeneID" id="121398290"/>
<protein>
    <submittedName>
        <fullName evidence="2">Uncharacterized protein LOC121398290</fullName>
    </submittedName>
</protein>
<evidence type="ECO:0000313" key="2">
    <source>
        <dbReference type="RefSeq" id="XP_041433264.1"/>
    </source>
</evidence>
<keyword evidence="1" id="KW-1185">Reference proteome</keyword>
<gene>
    <name evidence="2" type="primary">LOC121398290</name>
</gene>
<accession>A0A8J1LV91</accession>
<reference evidence="2" key="1">
    <citation type="submission" date="2025-08" db="UniProtKB">
        <authorList>
            <consortium name="RefSeq"/>
        </authorList>
    </citation>
    <scope>IDENTIFICATION</scope>
    <source>
        <strain evidence="2">J_2021</strain>
        <tissue evidence="2">Erythrocytes</tissue>
    </source>
</reference>
<evidence type="ECO:0000313" key="1">
    <source>
        <dbReference type="Proteomes" id="UP000186698"/>
    </source>
</evidence>
<organism evidence="1 2">
    <name type="scientific">Xenopus laevis</name>
    <name type="common">African clawed frog</name>
    <dbReference type="NCBI Taxonomy" id="8355"/>
    <lineage>
        <taxon>Eukaryota</taxon>
        <taxon>Metazoa</taxon>
        <taxon>Chordata</taxon>
        <taxon>Craniata</taxon>
        <taxon>Vertebrata</taxon>
        <taxon>Euteleostomi</taxon>
        <taxon>Amphibia</taxon>
        <taxon>Batrachia</taxon>
        <taxon>Anura</taxon>
        <taxon>Pipoidea</taxon>
        <taxon>Pipidae</taxon>
        <taxon>Xenopodinae</taxon>
        <taxon>Xenopus</taxon>
        <taxon>Xenopus</taxon>
    </lineage>
</organism>
<dbReference type="KEGG" id="xla:121398290"/>
<sequence length="124" mass="13895">MVVVDHLEQSKNNDKAAILMSQPSIENKAQELFLFSTEETMPCDTKALSDTGEKKFQAIMALIAECILCDYCTHRGPFTRGLQGFVDQLCENPVAIIRSSLCWSLVQCLLLIGQRKFLVRTILA</sequence>